<name>A0A8H4AQZ5_GIGMA</name>
<evidence type="ECO:0000313" key="2">
    <source>
        <dbReference type="Proteomes" id="UP000439903"/>
    </source>
</evidence>
<proteinExistence type="predicted"/>
<dbReference type="Proteomes" id="UP000439903">
    <property type="component" value="Unassembled WGS sequence"/>
</dbReference>
<evidence type="ECO:0000313" key="1">
    <source>
        <dbReference type="EMBL" id="KAF0523911.1"/>
    </source>
</evidence>
<protein>
    <submittedName>
        <fullName evidence="1">Zinc finger protein</fullName>
    </submittedName>
</protein>
<dbReference type="AlphaFoldDB" id="A0A8H4AQZ5"/>
<gene>
    <name evidence="1" type="ORF">F8M41_015223</name>
</gene>
<dbReference type="OrthoDB" id="2430654at2759"/>
<dbReference type="EMBL" id="WTPW01000317">
    <property type="protein sequence ID" value="KAF0523911.1"/>
    <property type="molecule type" value="Genomic_DNA"/>
</dbReference>
<reference evidence="1 2" key="1">
    <citation type="journal article" date="2019" name="Environ. Microbiol.">
        <title>At the nexus of three kingdoms: the genome of the mycorrhizal fungus Gigaspora margarita provides insights into plant, endobacterial and fungal interactions.</title>
        <authorList>
            <person name="Venice F."/>
            <person name="Ghignone S."/>
            <person name="Salvioli di Fossalunga A."/>
            <person name="Amselem J."/>
            <person name="Novero M."/>
            <person name="Xianan X."/>
            <person name="Sedzielewska Toro K."/>
            <person name="Morin E."/>
            <person name="Lipzen A."/>
            <person name="Grigoriev I.V."/>
            <person name="Henrissat B."/>
            <person name="Martin F.M."/>
            <person name="Bonfante P."/>
        </authorList>
    </citation>
    <scope>NUCLEOTIDE SEQUENCE [LARGE SCALE GENOMIC DNA]</scope>
    <source>
        <strain evidence="1 2">BEG34</strain>
    </source>
</reference>
<keyword evidence="2" id="KW-1185">Reference proteome</keyword>
<sequence>MHSQRATAINFYAIKEHAKTKDHINSYIKNETLNVPSEHIISMMKIIYCLAKEDIPLNKFKPLAHLDHAIEAPHLVSENHLITYENNPCAHELYHQRLKKVFGKN</sequence>
<comment type="caution">
    <text evidence="1">The sequence shown here is derived from an EMBL/GenBank/DDBJ whole genome shotgun (WGS) entry which is preliminary data.</text>
</comment>
<organism evidence="1 2">
    <name type="scientific">Gigaspora margarita</name>
    <dbReference type="NCBI Taxonomy" id="4874"/>
    <lineage>
        <taxon>Eukaryota</taxon>
        <taxon>Fungi</taxon>
        <taxon>Fungi incertae sedis</taxon>
        <taxon>Mucoromycota</taxon>
        <taxon>Glomeromycotina</taxon>
        <taxon>Glomeromycetes</taxon>
        <taxon>Diversisporales</taxon>
        <taxon>Gigasporaceae</taxon>
        <taxon>Gigaspora</taxon>
    </lineage>
</organism>
<accession>A0A8H4AQZ5</accession>